<evidence type="ECO:0000256" key="1">
    <source>
        <dbReference type="SAM" id="Phobius"/>
    </source>
</evidence>
<proteinExistence type="evidence at transcript level"/>
<sequence>MSKRKFCLITIPKIRSVILRNFLYDLIVFMKRPVLVSIYLPFTNSFGPIFGLNYDKHSLGWRDASA</sequence>
<keyword evidence="1" id="KW-1133">Transmembrane helix</keyword>
<reference evidence="2" key="2">
    <citation type="journal article" date="2009" name="BMC Mol. Biol.">
        <title>Preliminary molecular characterization of the human pathogen Angiostrongylus cantonensis.</title>
        <authorList>
            <person name="He H."/>
            <person name="Cheng M."/>
            <person name="Yang X."/>
            <person name="Meng J."/>
            <person name="He A."/>
            <person name="Zheng X."/>
            <person name="Li Z."/>
            <person name="Guo P."/>
            <person name="Pan Z."/>
            <person name="Zhan X."/>
        </authorList>
    </citation>
    <scope>NUCLEOTIDE SEQUENCE</scope>
</reference>
<keyword evidence="1" id="KW-0812">Transmembrane</keyword>
<name>C7BVU6_ANGCA</name>
<protein>
    <submittedName>
        <fullName evidence="2">Putative Large exoprotein</fullName>
    </submittedName>
</protein>
<evidence type="ECO:0000313" key="2">
    <source>
        <dbReference type="EMBL" id="CAR63611.1"/>
    </source>
</evidence>
<keyword evidence="1" id="KW-0472">Membrane</keyword>
<organism evidence="2">
    <name type="scientific">Angiostrongylus cantonensis</name>
    <name type="common">Rat lungworm</name>
    <dbReference type="NCBI Taxonomy" id="6313"/>
    <lineage>
        <taxon>Eukaryota</taxon>
        <taxon>Metazoa</taxon>
        <taxon>Ecdysozoa</taxon>
        <taxon>Nematoda</taxon>
        <taxon>Chromadorea</taxon>
        <taxon>Rhabditida</taxon>
        <taxon>Rhabditina</taxon>
        <taxon>Rhabditomorpha</taxon>
        <taxon>Strongyloidea</taxon>
        <taxon>Metastrongylidae</taxon>
        <taxon>Angiostrongylus</taxon>
    </lineage>
</organism>
<reference evidence="2" key="1">
    <citation type="submission" date="2008-08" db="EMBL/GenBank/DDBJ databases">
        <authorList>
            <person name="Zhan X.M."/>
        </authorList>
    </citation>
    <scope>NUCLEOTIDE SEQUENCE</scope>
</reference>
<dbReference type="AlphaFoldDB" id="C7BVU6"/>
<feature type="transmembrane region" description="Helical" evidence="1">
    <location>
        <begin position="21"/>
        <end position="42"/>
    </location>
</feature>
<accession>C7BVU6</accession>
<dbReference type="EMBL" id="FM207750">
    <property type="protein sequence ID" value="CAR63611.1"/>
    <property type="molecule type" value="mRNA"/>
</dbReference>